<proteinExistence type="predicted"/>
<organism evidence="1 2">
    <name type="scientific">Corchorus olitorius</name>
    <dbReference type="NCBI Taxonomy" id="93759"/>
    <lineage>
        <taxon>Eukaryota</taxon>
        <taxon>Viridiplantae</taxon>
        <taxon>Streptophyta</taxon>
        <taxon>Embryophyta</taxon>
        <taxon>Tracheophyta</taxon>
        <taxon>Spermatophyta</taxon>
        <taxon>Magnoliopsida</taxon>
        <taxon>eudicotyledons</taxon>
        <taxon>Gunneridae</taxon>
        <taxon>Pentapetalae</taxon>
        <taxon>rosids</taxon>
        <taxon>malvids</taxon>
        <taxon>Malvales</taxon>
        <taxon>Malvaceae</taxon>
        <taxon>Grewioideae</taxon>
        <taxon>Apeibeae</taxon>
        <taxon>Corchorus</taxon>
    </lineage>
</organism>
<dbReference type="AlphaFoldDB" id="A0A1R3I2C1"/>
<evidence type="ECO:0000313" key="2">
    <source>
        <dbReference type="Proteomes" id="UP000187203"/>
    </source>
</evidence>
<comment type="caution">
    <text evidence="1">The sequence shown here is derived from an EMBL/GenBank/DDBJ whole genome shotgun (WGS) entry which is preliminary data.</text>
</comment>
<dbReference type="Proteomes" id="UP000187203">
    <property type="component" value="Unassembled WGS sequence"/>
</dbReference>
<sequence>MNSDFLVCFRKEESQTECVDKRVREREFLSERDERM</sequence>
<gene>
    <name evidence="1" type="ORF">COLO4_25469</name>
</gene>
<name>A0A1R3I2C1_9ROSI</name>
<protein>
    <submittedName>
        <fullName evidence="1">Uncharacterized protein</fullName>
    </submittedName>
</protein>
<evidence type="ECO:0000313" key="1">
    <source>
        <dbReference type="EMBL" id="OMO76732.1"/>
    </source>
</evidence>
<accession>A0A1R3I2C1</accession>
<keyword evidence="2" id="KW-1185">Reference proteome</keyword>
<reference evidence="2" key="1">
    <citation type="submission" date="2013-09" db="EMBL/GenBank/DDBJ databases">
        <title>Corchorus olitorius genome sequencing.</title>
        <authorList>
            <person name="Alam M."/>
            <person name="Haque M.S."/>
            <person name="Islam M.S."/>
            <person name="Emdad E.M."/>
            <person name="Islam M.M."/>
            <person name="Ahmed B."/>
            <person name="Halim A."/>
            <person name="Hossen Q.M.M."/>
            <person name="Hossain M.Z."/>
            <person name="Ahmed R."/>
            <person name="Khan M.M."/>
            <person name="Islam R."/>
            <person name="Rashid M.M."/>
            <person name="Khan S.A."/>
            <person name="Rahman M.S."/>
            <person name="Alam M."/>
            <person name="Yahiya A.S."/>
            <person name="Khan M.S."/>
            <person name="Azam M.S."/>
            <person name="Haque T."/>
            <person name="Lashkar M.Z.H."/>
            <person name="Akhand A.I."/>
            <person name="Morshed G."/>
            <person name="Roy S."/>
            <person name="Uddin K.S."/>
            <person name="Rabeya T."/>
            <person name="Hossain A.S."/>
            <person name="Chowdhury A."/>
            <person name="Snigdha A.R."/>
            <person name="Mortoza M.S."/>
            <person name="Matin S.A."/>
            <person name="Hoque S.M.E."/>
            <person name="Islam M.K."/>
            <person name="Roy D.K."/>
            <person name="Haider R."/>
            <person name="Moosa M.M."/>
            <person name="Elias S.M."/>
            <person name="Hasan A.M."/>
            <person name="Jahan S."/>
            <person name="Shafiuddin M."/>
            <person name="Mahmood N."/>
            <person name="Shommy N.S."/>
        </authorList>
    </citation>
    <scope>NUCLEOTIDE SEQUENCE [LARGE SCALE GENOMIC DNA]</scope>
    <source>
        <strain evidence="2">cv. O-4</strain>
    </source>
</reference>
<dbReference type="EMBL" id="AWUE01019057">
    <property type="protein sequence ID" value="OMO76732.1"/>
    <property type="molecule type" value="Genomic_DNA"/>
</dbReference>